<dbReference type="InterPro" id="IPR011050">
    <property type="entry name" value="Pectin_lyase_fold/virulence"/>
</dbReference>
<name>A0A1M6YWT5_9BACT</name>
<dbReference type="EMBL" id="FRBL01000002">
    <property type="protein sequence ID" value="SHL22563.1"/>
    <property type="molecule type" value="Genomic_DNA"/>
</dbReference>
<dbReference type="InterPro" id="IPR033427">
    <property type="entry name" value="DUF5123"/>
</dbReference>
<evidence type="ECO:0000259" key="1">
    <source>
        <dbReference type="Pfam" id="PF17161"/>
    </source>
</evidence>
<sequence length="530" mass="56654">MTIRLNYNYIIVLLLAVAGLWSCKRTEDELAMPREFMPSGSIDISSEDTVAIITWKAALYTTKATYIVDLSKDTTFATYEHRFTTDTSGIRINDNFLTPRTKYFVRIRTNNADSTKNSHWLTSKSFSISGEQWLINPAATDIIDKAAVISWKPAAGFVKLELKANGQPVITVPLDAATSQAGHVQVNGLKAATTYTVEIYDAAGKSKGYISFTTKDGVPANGTVIDLSGITGRPSVLMDTISVVPSGSTIILRRAENYAFTSEVLLNKSLSIVAEISFNPAYPVITFNSPMNLTAGSTIDSVLFREVSLKGAVYTGSYVMNINKTGSIGKVNFESCNLEMFRGVIRVQTADAAGTAINTISFNNCVIDSIADYGVVNGNAQSALANIKFTNSTLYKMQKVVVGAKQAESVEFTGCTINEAPQGGGGAYLVDFNAINVTSGIKFNSCIIGHGRINAGAITVRGARAGTGTSISSSSTYTTGDYSATANAIPGVTAYSSTVAALFTDPYNGVFRIKDNGFPGRAIAGDPRWR</sequence>
<dbReference type="Proteomes" id="UP000184420">
    <property type="component" value="Unassembled WGS sequence"/>
</dbReference>
<dbReference type="Pfam" id="PF17161">
    <property type="entry name" value="DUF5123"/>
    <property type="match status" value="1"/>
</dbReference>
<feature type="domain" description="DUF5123" evidence="1">
    <location>
        <begin position="412"/>
        <end position="529"/>
    </location>
</feature>
<evidence type="ECO:0000313" key="2">
    <source>
        <dbReference type="EMBL" id="SHL22563.1"/>
    </source>
</evidence>
<dbReference type="InterPro" id="IPR013783">
    <property type="entry name" value="Ig-like_fold"/>
</dbReference>
<accession>A0A1M6YWT5</accession>
<dbReference type="InterPro" id="IPR036116">
    <property type="entry name" value="FN3_sf"/>
</dbReference>
<reference evidence="2 3" key="1">
    <citation type="submission" date="2016-11" db="EMBL/GenBank/DDBJ databases">
        <authorList>
            <person name="Jaros S."/>
            <person name="Januszkiewicz K."/>
            <person name="Wedrychowicz H."/>
        </authorList>
    </citation>
    <scope>NUCLEOTIDE SEQUENCE [LARGE SCALE GENOMIC DNA]</scope>
    <source>
        <strain evidence="2 3">DSM 27406</strain>
    </source>
</reference>
<evidence type="ECO:0000313" key="3">
    <source>
        <dbReference type="Proteomes" id="UP000184420"/>
    </source>
</evidence>
<protein>
    <recommendedName>
        <fullName evidence="1">DUF5123 domain-containing protein</fullName>
    </recommendedName>
</protein>
<dbReference type="OrthoDB" id="691503at2"/>
<dbReference type="RefSeq" id="WP_073079350.1">
    <property type="nucleotide sequence ID" value="NZ_FRBL01000002.1"/>
</dbReference>
<organism evidence="2 3">
    <name type="scientific">Chitinophaga jiangningensis</name>
    <dbReference type="NCBI Taxonomy" id="1419482"/>
    <lineage>
        <taxon>Bacteria</taxon>
        <taxon>Pseudomonadati</taxon>
        <taxon>Bacteroidota</taxon>
        <taxon>Chitinophagia</taxon>
        <taxon>Chitinophagales</taxon>
        <taxon>Chitinophagaceae</taxon>
        <taxon>Chitinophaga</taxon>
    </lineage>
</organism>
<gene>
    <name evidence="2" type="ORF">SAMN05444266_102519</name>
</gene>
<dbReference type="SUPFAM" id="SSF49265">
    <property type="entry name" value="Fibronectin type III"/>
    <property type="match status" value="1"/>
</dbReference>
<proteinExistence type="predicted"/>
<dbReference type="SUPFAM" id="SSF51126">
    <property type="entry name" value="Pectin lyase-like"/>
    <property type="match status" value="1"/>
</dbReference>
<dbReference type="AlphaFoldDB" id="A0A1M6YWT5"/>
<dbReference type="STRING" id="1419482.SAMN05444266_102519"/>
<dbReference type="Gene3D" id="2.60.40.10">
    <property type="entry name" value="Immunoglobulins"/>
    <property type="match status" value="1"/>
</dbReference>
<keyword evidence="3" id="KW-1185">Reference proteome</keyword>